<protein>
    <submittedName>
        <fullName evidence="1">Phage tail protein</fullName>
    </submittedName>
</protein>
<dbReference type="EMBL" id="JAYFSJ010000002">
    <property type="protein sequence ID" value="MEN7429649.1"/>
    <property type="molecule type" value="Genomic_DNA"/>
</dbReference>
<evidence type="ECO:0000313" key="1">
    <source>
        <dbReference type="EMBL" id="MEN7429649.1"/>
    </source>
</evidence>
<dbReference type="Proteomes" id="UP001405405">
    <property type="component" value="Unassembled WGS sequence"/>
</dbReference>
<gene>
    <name evidence="1" type="ORF">VA599_02760</name>
</gene>
<proteinExistence type="predicted"/>
<sequence>MAETFGWVPEFGGSSSVKARVREARFGGGYAQRVVDGINAAARVRKLSFAVGPADADAIERFLERHGGARWFWFTYPGAQRCKVRCDEWDRSYRAAGDEVVSVTFEQVFDPGE</sequence>
<name>A0ABV0CEN2_9NEIS</name>
<dbReference type="RefSeq" id="WP_346787601.1">
    <property type="nucleotide sequence ID" value="NZ_JAYFSJ010000002.1"/>
</dbReference>
<dbReference type="Pfam" id="PF05939">
    <property type="entry name" value="Phage_min_tail"/>
    <property type="match status" value="1"/>
</dbReference>
<evidence type="ECO:0000313" key="2">
    <source>
        <dbReference type="Proteomes" id="UP001405405"/>
    </source>
</evidence>
<organism evidence="1 2">
    <name type="scientific">Chromobacterium indicum</name>
    <dbReference type="NCBI Taxonomy" id="3110228"/>
    <lineage>
        <taxon>Bacteria</taxon>
        <taxon>Pseudomonadati</taxon>
        <taxon>Pseudomonadota</taxon>
        <taxon>Betaproteobacteria</taxon>
        <taxon>Neisseriales</taxon>
        <taxon>Chromobacteriaceae</taxon>
        <taxon>Chromobacterium</taxon>
    </lineage>
</organism>
<reference evidence="1 2" key="1">
    <citation type="submission" date="2023-12" db="EMBL/GenBank/DDBJ databases">
        <title>Chromobacterium sp. strain TRC.1.1.SA producing antimicrobial pigment.</title>
        <authorList>
            <person name="Verma N."/>
            <person name="Choksket S."/>
            <person name="Pinnaka A.K."/>
            <person name="Korpole S."/>
        </authorList>
    </citation>
    <scope>NUCLEOTIDE SEQUENCE [LARGE SCALE GENOMIC DNA]</scope>
    <source>
        <strain evidence="1 2">TRC1.1.SA</strain>
    </source>
</reference>
<keyword evidence="2" id="KW-1185">Reference proteome</keyword>
<dbReference type="InterPro" id="IPR010265">
    <property type="entry name" value="Phage_lambda_TipM"/>
</dbReference>
<comment type="caution">
    <text evidence="1">The sequence shown here is derived from an EMBL/GenBank/DDBJ whole genome shotgun (WGS) entry which is preliminary data.</text>
</comment>
<accession>A0ABV0CEN2</accession>